<dbReference type="EMBL" id="CP022530">
    <property type="protein sequence ID" value="ASP39028.1"/>
    <property type="molecule type" value="Genomic_DNA"/>
</dbReference>
<keyword evidence="2" id="KW-1185">Reference proteome</keyword>
<dbReference type="AlphaFoldDB" id="A0A222FJ53"/>
<dbReference type="SUPFAM" id="SSF48452">
    <property type="entry name" value="TPR-like"/>
    <property type="match status" value="1"/>
</dbReference>
<dbReference type="Proteomes" id="UP000202440">
    <property type="component" value="Chromosome"/>
</dbReference>
<dbReference type="InterPro" id="IPR010323">
    <property type="entry name" value="DUF924"/>
</dbReference>
<accession>A0A222FJ53</accession>
<gene>
    <name evidence="1" type="ORF">CHH28_10215</name>
</gene>
<dbReference type="Gene3D" id="1.25.40.10">
    <property type="entry name" value="Tetratricopeptide repeat domain"/>
    <property type="match status" value="1"/>
</dbReference>
<dbReference type="InterPro" id="IPR011990">
    <property type="entry name" value="TPR-like_helical_dom_sf"/>
</dbReference>
<dbReference type="Pfam" id="PF06041">
    <property type="entry name" value="DUF924"/>
    <property type="match status" value="1"/>
</dbReference>
<dbReference type="RefSeq" id="WP_094060212.1">
    <property type="nucleotide sequence ID" value="NZ_CP022530.1"/>
</dbReference>
<evidence type="ECO:0000313" key="1">
    <source>
        <dbReference type="EMBL" id="ASP39028.1"/>
    </source>
</evidence>
<sequence>MHKNDILEFWFGADAADHEISQRQAALWWQKNPSTDQTIKERFEPTLKALLRGEYRDWLSSADGRLAAILVLDQFSRNMYRDSAMSFTQDALALEWALEGIRQGADRDLRPIYRLFYYLPLEHAESDAMQTLCMSKLQQLHDDAPDNFKDAAADYLDFGRRHQQIIQRFGRFPHRNALLNRTSTKEEREFLQQPGSSF</sequence>
<dbReference type="Gene3D" id="1.20.58.320">
    <property type="entry name" value="TPR-like"/>
    <property type="match status" value="1"/>
</dbReference>
<reference evidence="1 2" key="1">
    <citation type="submission" date="2017-07" db="EMBL/GenBank/DDBJ databases">
        <title>Annotated genome sequence of Bacterioplanes sanyensis isolated from Red Sea.</title>
        <authorList>
            <person name="Rehman Z.U."/>
        </authorList>
    </citation>
    <scope>NUCLEOTIDE SEQUENCE [LARGE SCALE GENOMIC DNA]</scope>
    <source>
        <strain evidence="1 2">NV9</strain>
    </source>
</reference>
<name>A0A222FJ53_9GAMM</name>
<evidence type="ECO:0000313" key="2">
    <source>
        <dbReference type="Proteomes" id="UP000202440"/>
    </source>
</evidence>
<dbReference type="OrthoDB" id="7593450at2"/>
<protein>
    <recommendedName>
        <fullName evidence="3">DUF924 domain-containing protein</fullName>
    </recommendedName>
</protein>
<evidence type="ECO:0008006" key="3">
    <source>
        <dbReference type="Google" id="ProtNLM"/>
    </source>
</evidence>
<proteinExistence type="predicted"/>
<dbReference type="KEGG" id="bsan:CHH28_10215"/>
<organism evidence="1 2">
    <name type="scientific">Bacterioplanes sanyensis</name>
    <dbReference type="NCBI Taxonomy" id="1249553"/>
    <lineage>
        <taxon>Bacteria</taxon>
        <taxon>Pseudomonadati</taxon>
        <taxon>Pseudomonadota</taxon>
        <taxon>Gammaproteobacteria</taxon>
        <taxon>Oceanospirillales</taxon>
        <taxon>Oceanospirillaceae</taxon>
        <taxon>Bacterioplanes</taxon>
    </lineage>
</organism>